<comment type="caution">
    <text evidence="1">The sequence shown here is derived from an EMBL/GenBank/DDBJ whole genome shotgun (WGS) entry which is preliminary data.</text>
</comment>
<dbReference type="EMBL" id="JALBCA010000002">
    <property type="protein sequence ID" value="KAI2393542.1"/>
    <property type="molecule type" value="Genomic_DNA"/>
</dbReference>
<reference evidence="1" key="1">
    <citation type="journal article" date="2022" name="bioRxiv">
        <title>Population genetic analysis of Ophidiomyces ophidiicola, the causative agent of snake fungal disease, indicates recent introductions to the USA.</title>
        <authorList>
            <person name="Ladner J.T."/>
            <person name="Palmer J.M."/>
            <person name="Ettinger C.L."/>
            <person name="Stajich J.E."/>
            <person name="Farrell T.M."/>
            <person name="Glorioso B.M."/>
            <person name="Lawson B."/>
            <person name="Price S.J."/>
            <person name="Stengle A.G."/>
            <person name="Grear D.A."/>
            <person name="Lorch J.M."/>
        </authorList>
    </citation>
    <scope>NUCLEOTIDE SEQUENCE</scope>
    <source>
        <strain evidence="1">NWHC 24266-5</strain>
    </source>
</reference>
<evidence type="ECO:0000313" key="1">
    <source>
        <dbReference type="EMBL" id="KAI2393542.1"/>
    </source>
</evidence>
<accession>A0ACB8V5R5</accession>
<sequence>MRAPNVSRLRQSVIEVERKFLCNEQHLRQFRANQGTPAFSPLESLGKQCFEDTYFDRDNILSANGIWVRRRDGRWQAKVRPDPKQSSFTNSQFEELTKPSEIAQMLRTRLNIDAVPSMEQDFGLVQMARFTTYREMWKANKKFGIVVDQTDFGHVVGEVELEQEIQVDDNDETSLARRQSAIVQMDEEIRIFMERYQWAFPLGKPAGKLSAYFARQR</sequence>
<protein>
    <submittedName>
        <fullName evidence="1">Uncharacterized protein</fullName>
    </submittedName>
</protein>
<organism evidence="1">
    <name type="scientific">Ophidiomyces ophidiicola</name>
    <dbReference type="NCBI Taxonomy" id="1387563"/>
    <lineage>
        <taxon>Eukaryota</taxon>
        <taxon>Fungi</taxon>
        <taxon>Dikarya</taxon>
        <taxon>Ascomycota</taxon>
        <taxon>Pezizomycotina</taxon>
        <taxon>Eurotiomycetes</taxon>
        <taxon>Eurotiomycetidae</taxon>
        <taxon>Onygenales</taxon>
        <taxon>Onygenaceae</taxon>
        <taxon>Ophidiomyces</taxon>
    </lineage>
</organism>
<proteinExistence type="predicted"/>
<gene>
    <name evidence="1" type="ORF">LOY88_000142</name>
</gene>
<name>A0ACB8V5R5_9EURO</name>